<keyword evidence="1" id="KW-0732">Signal</keyword>
<dbReference type="Gene3D" id="3.20.20.70">
    <property type="entry name" value="Aldolase class I"/>
    <property type="match status" value="1"/>
</dbReference>
<reference evidence="2 3" key="1">
    <citation type="submission" date="2023-10" db="EMBL/GenBank/DDBJ databases">
        <title>Rubellicoccus peritrichatus gen. nov., sp. nov., isolated from an algae of coral reef tank.</title>
        <authorList>
            <person name="Luo J."/>
        </authorList>
    </citation>
    <scope>NUCLEOTIDE SEQUENCE [LARGE SCALE GENOMIC DNA]</scope>
    <source>
        <strain evidence="2 3">CR14</strain>
    </source>
</reference>
<dbReference type="Gene3D" id="2.60.40.10">
    <property type="entry name" value="Immunoglobulins"/>
    <property type="match status" value="1"/>
</dbReference>
<organism evidence="2 3">
    <name type="scientific">Rubellicoccus peritrichatus</name>
    <dbReference type="NCBI Taxonomy" id="3080537"/>
    <lineage>
        <taxon>Bacteria</taxon>
        <taxon>Pseudomonadati</taxon>
        <taxon>Verrucomicrobiota</taxon>
        <taxon>Opitutia</taxon>
        <taxon>Puniceicoccales</taxon>
        <taxon>Cerasicoccaceae</taxon>
        <taxon>Rubellicoccus</taxon>
    </lineage>
</organism>
<keyword evidence="3" id="KW-1185">Reference proteome</keyword>
<dbReference type="Gene3D" id="2.60.40.1190">
    <property type="match status" value="1"/>
</dbReference>
<accession>A0AAQ3L906</accession>
<dbReference type="InterPro" id="IPR036116">
    <property type="entry name" value="FN3_sf"/>
</dbReference>
<feature type="signal peptide" evidence="1">
    <location>
        <begin position="1"/>
        <end position="22"/>
    </location>
</feature>
<dbReference type="PANTHER" id="PTHR35882:SF2">
    <property type="entry name" value="PELA"/>
    <property type="match status" value="1"/>
</dbReference>
<feature type="chain" id="PRO_5042825932" description="Fibronectin type-III domain-containing protein" evidence="1">
    <location>
        <begin position="23"/>
        <end position="971"/>
    </location>
</feature>
<dbReference type="InterPro" id="IPR013783">
    <property type="entry name" value="Ig-like_fold"/>
</dbReference>
<dbReference type="SUPFAM" id="SSF49344">
    <property type="entry name" value="CBD9-like"/>
    <property type="match status" value="1"/>
</dbReference>
<dbReference type="SUPFAM" id="SSF49265">
    <property type="entry name" value="Fibronectin type III"/>
    <property type="match status" value="1"/>
</dbReference>
<sequence length="971" mass="105806">MKTKLKAIISSLLSRSKFGLLAATTMAVTTSGIQAARGPMAGIDANSKFIVYYGDDYYLNTGSSDPSTWTLNYTTLNELILFDVVVLQPNQPHCTPEVVNYLKANGVDYVLGYISIGEDFQPYKDYFAGDGTGPVKLENGVLVPTNGGIASFYVDVDSQTLSVVAPYDEDTLPVGSDVISSITGITTTARFTPDGKPDLNPIFKGYMVNPDLAWRTLLNDMRIGGTTGMPNRTLKAGFAQLAGARPIASLQRDRTENFGFDGFFLDTIDTSGPFDQEGWYPWTIQEMTETVKYISDNYPTKTVYANRGGFYYQAGLKSNLTNEYPIDYTIRPYVNAFLFESYMYDSGPYPTEGQAEKTNGESEFFYDNKYNQMPKILAEANREDGFTVFTLEYAEERLGTVGSNISTALINLVVDEDIKGFGATTSLAAFRDLNTVDLGLPNVLPVAADTQAPTWNNTSIGFISTTAPEPTLTPRTGVQELAQGPHSGEVIVRWDVAQDQTNPITYNVYWNTTNNIATATKVAIPAASSGPAEGYNLNTGSHYANETILSGFTPGNSYYFWVRAEDALANEDTNIVAKSIVVSNPYKNTVSSPLTIDGDLADWAGLQAFPSDSADVAGTSLQNDILGMRFAHDTTNLYIGLEWEADASNTLPNWGQNLYLDTDNDIRTGFSDFGQWAIGADYLIQGAAIFSWDPTLNGTGNWVFTGVFATSSINTTTGVVELAVNLANLGNATSFRVMLAASAAFYGGSGTDYYPDTALTGGSSERYFTYEIFNSLAITNPVLNSFFTVDGLLTEWSSLTSYTTDPDDISVVSGAGNISGPGNQADWRKITVAHTTDSGQIYMAYENDTSIYISWGFQIFLDTDLDAGTGFSGAFGGINMPIGADYLIEGINVYEYNGTGTDFTWTDTGNDVGRIWVGNVGEVFFFNSWIGNPSAFRFFCFGNNEFYDHPGVYDFYPDEAASGKSFLYEVQ</sequence>
<dbReference type="CDD" id="cd00063">
    <property type="entry name" value="FN3"/>
    <property type="match status" value="1"/>
</dbReference>
<gene>
    <name evidence="2" type="ORF">RZN69_12850</name>
</gene>
<protein>
    <recommendedName>
        <fullName evidence="4">Fibronectin type-III domain-containing protein</fullName>
    </recommendedName>
</protein>
<evidence type="ECO:0000313" key="3">
    <source>
        <dbReference type="Proteomes" id="UP001304300"/>
    </source>
</evidence>
<dbReference type="Proteomes" id="UP001304300">
    <property type="component" value="Chromosome"/>
</dbReference>
<dbReference type="InterPro" id="IPR013785">
    <property type="entry name" value="Aldolase_TIM"/>
</dbReference>
<evidence type="ECO:0008006" key="4">
    <source>
        <dbReference type="Google" id="ProtNLM"/>
    </source>
</evidence>
<dbReference type="AlphaFoldDB" id="A0AAQ3L906"/>
<dbReference type="InterPro" id="IPR003961">
    <property type="entry name" value="FN3_dom"/>
</dbReference>
<dbReference type="SUPFAM" id="SSF51445">
    <property type="entry name" value="(Trans)glycosidases"/>
    <property type="match status" value="1"/>
</dbReference>
<proteinExistence type="predicted"/>
<dbReference type="InterPro" id="IPR017853">
    <property type="entry name" value="GH"/>
</dbReference>
<evidence type="ECO:0000313" key="2">
    <source>
        <dbReference type="EMBL" id="WOO39505.1"/>
    </source>
</evidence>
<dbReference type="RefSeq" id="WP_317831423.1">
    <property type="nucleotide sequence ID" value="NZ_CP136920.1"/>
</dbReference>
<name>A0AAQ3L906_9BACT</name>
<evidence type="ECO:0000256" key="1">
    <source>
        <dbReference type="SAM" id="SignalP"/>
    </source>
</evidence>
<dbReference type="KEGG" id="puo:RZN69_12850"/>
<dbReference type="EMBL" id="CP136920">
    <property type="protein sequence ID" value="WOO39505.1"/>
    <property type="molecule type" value="Genomic_DNA"/>
</dbReference>
<dbReference type="PANTHER" id="PTHR35882">
    <property type="entry name" value="PELA"/>
    <property type="match status" value="1"/>
</dbReference>